<dbReference type="EC" id="2.3.2.27" evidence="4"/>
<comment type="subcellular location">
    <subcellularLocation>
        <location evidence="2">Membrane</location>
        <topology evidence="2">Single-pass membrane protein</topology>
    </subcellularLocation>
</comment>
<evidence type="ECO:0000256" key="9">
    <source>
        <dbReference type="ARBA" id="ARBA00022786"/>
    </source>
</evidence>
<evidence type="ECO:0000256" key="13">
    <source>
        <dbReference type="ARBA" id="ARBA00024209"/>
    </source>
</evidence>
<dbReference type="AlphaFoldDB" id="A0AAV0I5D4"/>
<dbReference type="Proteomes" id="UP001154282">
    <property type="component" value="Unassembled WGS sequence"/>
</dbReference>
<dbReference type="CDD" id="cd16461">
    <property type="entry name" value="RING-H2_EL5-like"/>
    <property type="match status" value="1"/>
</dbReference>
<gene>
    <name evidence="18" type="ORF">LITE_LOCUS7339</name>
</gene>
<dbReference type="Pfam" id="PF13639">
    <property type="entry name" value="zf-RING_2"/>
    <property type="match status" value="1"/>
</dbReference>
<evidence type="ECO:0000256" key="5">
    <source>
        <dbReference type="ARBA" id="ARBA00022679"/>
    </source>
</evidence>
<keyword evidence="9" id="KW-0833">Ubl conjugation pathway</keyword>
<keyword evidence="19" id="KW-1185">Reference proteome</keyword>
<keyword evidence="11 15" id="KW-1133">Transmembrane helix</keyword>
<dbReference type="SUPFAM" id="SSF57850">
    <property type="entry name" value="RING/U-box"/>
    <property type="match status" value="1"/>
</dbReference>
<dbReference type="FunFam" id="3.30.40.10:FF:000187">
    <property type="entry name" value="E3 ubiquitin-protein ligase ATL6"/>
    <property type="match status" value="1"/>
</dbReference>
<keyword evidence="6 15" id="KW-0812">Transmembrane</keyword>
<comment type="catalytic activity">
    <reaction evidence="1">
        <text>S-ubiquitinyl-[E2 ubiquitin-conjugating enzyme]-L-cysteine + [acceptor protein]-L-lysine = [E2 ubiquitin-conjugating enzyme]-L-cysteine + N(6)-ubiquitinyl-[acceptor protein]-L-lysine.</text>
        <dbReference type="EC" id="2.3.2.27"/>
    </reaction>
</comment>
<reference evidence="18" key="1">
    <citation type="submission" date="2022-08" db="EMBL/GenBank/DDBJ databases">
        <authorList>
            <person name="Gutierrez-Valencia J."/>
        </authorList>
    </citation>
    <scope>NUCLEOTIDE SEQUENCE</scope>
</reference>
<evidence type="ECO:0000256" key="16">
    <source>
        <dbReference type="SAM" id="SignalP"/>
    </source>
</evidence>
<accession>A0AAV0I5D4</accession>
<evidence type="ECO:0000259" key="17">
    <source>
        <dbReference type="PROSITE" id="PS50089"/>
    </source>
</evidence>
<dbReference type="GO" id="GO:0008270">
    <property type="term" value="F:zinc ion binding"/>
    <property type="evidence" value="ECO:0007669"/>
    <property type="project" value="UniProtKB-KW"/>
</dbReference>
<feature type="transmembrane region" description="Helical" evidence="15">
    <location>
        <begin position="32"/>
        <end position="51"/>
    </location>
</feature>
<keyword evidence="10" id="KW-0862">Zinc</keyword>
<evidence type="ECO:0000256" key="4">
    <source>
        <dbReference type="ARBA" id="ARBA00012483"/>
    </source>
</evidence>
<evidence type="ECO:0000256" key="11">
    <source>
        <dbReference type="ARBA" id="ARBA00022989"/>
    </source>
</evidence>
<keyword evidence="7" id="KW-0479">Metal-binding</keyword>
<evidence type="ECO:0000256" key="2">
    <source>
        <dbReference type="ARBA" id="ARBA00004167"/>
    </source>
</evidence>
<dbReference type="Gene3D" id="3.30.40.10">
    <property type="entry name" value="Zinc/RING finger domain, C3HC4 (zinc finger)"/>
    <property type="match status" value="1"/>
</dbReference>
<dbReference type="GO" id="GO:0016020">
    <property type="term" value="C:membrane"/>
    <property type="evidence" value="ECO:0007669"/>
    <property type="project" value="UniProtKB-SubCell"/>
</dbReference>
<evidence type="ECO:0000256" key="6">
    <source>
        <dbReference type="ARBA" id="ARBA00022692"/>
    </source>
</evidence>
<feature type="domain" description="RING-type" evidence="17">
    <location>
        <begin position="103"/>
        <end position="142"/>
    </location>
</feature>
<dbReference type="InterPro" id="IPR001841">
    <property type="entry name" value="Znf_RING"/>
</dbReference>
<keyword evidence="5" id="KW-0808">Transferase</keyword>
<feature type="signal peptide" evidence="16">
    <location>
        <begin position="1"/>
        <end position="20"/>
    </location>
</feature>
<dbReference type="GO" id="GO:0061630">
    <property type="term" value="F:ubiquitin protein ligase activity"/>
    <property type="evidence" value="ECO:0007669"/>
    <property type="project" value="UniProtKB-EC"/>
</dbReference>
<evidence type="ECO:0000313" key="18">
    <source>
        <dbReference type="EMBL" id="CAI0391958.1"/>
    </source>
</evidence>
<evidence type="ECO:0000256" key="12">
    <source>
        <dbReference type="ARBA" id="ARBA00023136"/>
    </source>
</evidence>
<dbReference type="InterPro" id="IPR013083">
    <property type="entry name" value="Znf_RING/FYVE/PHD"/>
</dbReference>
<evidence type="ECO:0000256" key="10">
    <source>
        <dbReference type="ARBA" id="ARBA00022833"/>
    </source>
</evidence>
<proteinExistence type="inferred from homology"/>
<comment type="caution">
    <text evidence="18">The sequence shown here is derived from an EMBL/GenBank/DDBJ whole genome shotgun (WGS) entry which is preliminary data.</text>
</comment>
<comment type="pathway">
    <text evidence="3">Protein modification; protein ubiquitination.</text>
</comment>
<dbReference type="EMBL" id="CAMGYJ010000003">
    <property type="protein sequence ID" value="CAI0391958.1"/>
    <property type="molecule type" value="Genomic_DNA"/>
</dbReference>
<evidence type="ECO:0000313" key="19">
    <source>
        <dbReference type="Proteomes" id="UP001154282"/>
    </source>
</evidence>
<comment type="similarity">
    <text evidence="13">Belongs to the RING-type zinc finger family. ATL subfamily.</text>
</comment>
<keyword evidence="16" id="KW-0732">Signal</keyword>
<dbReference type="PROSITE" id="PS50089">
    <property type="entry name" value="ZF_RING_2"/>
    <property type="match status" value="1"/>
</dbReference>
<evidence type="ECO:0000256" key="15">
    <source>
        <dbReference type="SAM" id="Phobius"/>
    </source>
</evidence>
<evidence type="ECO:0000256" key="1">
    <source>
        <dbReference type="ARBA" id="ARBA00000900"/>
    </source>
</evidence>
<keyword evidence="12 15" id="KW-0472">Membrane</keyword>
<evidence type="ECO:0000256" key="14">
    <source>
        <dbReference type="PROSITE-ProRule" id="PRU00175"/>
    </source>
</evidence>
<dbReference type="SMART" id="SM01197">
    <property type="entry name" value="FANCL_C"/>
    <property type="match status" value="1"/>
</dbReference>
<protein>
    <recommendedName>
        <fullName evidence="4">RING-type E3 ubiquitin transferase</fullName>
        <ecNumber evidence="4">2.3.2.27</ecNumber>
    </recommendedName>
</protein>
<keyword evidence="8 14" id="KW-0863">Zinc-finger</keyword>
<feature type="chain" id="PRO_5044021251" description="RING-type E3 ubiquitin transferase" evidence="16">
    <location>
        <begin position="21"/>
        <end position="232"/>
    </location>
</feature>
<organism evidence="18 19">
    <name type="scientific">Linum tenue</name>
    <dbReference type="NCBI Taxonomy" id="586396"/>
    <lineage>
        <taxon>Eukaryota</taxon>
        <taxon>Viridiplantae</taxon>
        <taxon>Streptophyta</taxon>
        <taxon>Embryophyta</taxon>
        <taxon>Tracheophyta</taxon>
        <taxon>Spermatophyta</taxon>
        <taxon>Magnoliopsida</taxon>
        <taxon>eudicotyledons</taxon>
        <taxon>Gunneridae</taxon>
        <taxon>Pentapetalae</taxon>
        <taxon>rosids</taxon>
        <taxon>fabids</taxon>
        <taxon>Malpighiales</taxon>
        <taxon>Linaceae</taxon>
        <taxon>Linum</taxon>
    </lineage>
</organism>
<evidence type="ECO:0000256" key="7">
    <source>
        <dbReference type="ARBA" id="ARBA00022723"/>
    </source>
</evidence>
<evidence type="ECO:0000256" key="8">
    <source>
        <dbReference type="ARBA" id="ARBA00022771"/>
    </source>
</evidence>
<dbReference type="PANTHER" id="PTHR14155:SF263">
    <property type="entry name" value="E3 UBIQUITIN-PROTEIN LIGASE ATL6"/>
    <property type="match status" value="1"/>
</dbReference>
<dbReference type="PANTHER" id="PTHR14155">
    <property type="entry name" value="RING FINGER DOMAIN-CONTAINING"/>
    <property type="match status" value="1"/>
</dbReference>
<sequence length="232" mass="25193">MVAAAAPSIFFLLLLHPTAAQPAAGELPDDTGVIIVVLASLFLLGFFSIYIRNCTDFQSVTAAAAAASASASGGLDPAVIETFPTMVYSAVKGLKIGKAALECAICLSEFDDDETLRFIPKCDHAFHPECIDSWLESHTTCPKQLHSTSFFLVFLSVTVSGKFKFVELFPDSGSEIQRPPTEVALEVFWVDWVLNRIRGPRSHSAGHSLVQPGGTTDRFTLRLPADFRKQLM</sequence>
<evidence type="ECO:0000256" key="3">
    <source>
        <dbReference type="ARBA" id="ARBA00004906"/>
    </source>
</evidence>
<name>A0AAV0I5D4_9ROSI</name>
<dbReference type="InterPro" id="IPR053238">
    <property type="entry name" value="RING-H2_zinc_finger"/>
</dbReference>